<evidence type="ECO:0000313" key="11">
    <source>
        <dbReference type="Proteomes" id="UP000250796"/>
    </source>
</evidence>
<dbReference type="AlphaFoldDB" id="A0A7Z7PPW9"/>
<dbReference type="HAMAP" id="MF_00484">
    <property type="entry name" value="Glycogen_synth"/>
    <property type="match status" value="1"/>
</dbReference>
<evidence type="ECO:0000256" key="7">
    <source>
        <dbReference type="HAMAP-Rule" id="MF_00484"/>
    </source>
</evidence>
<dbReference type="PANTHER" id="PTHR45825:SF11">
    <property type="entry name" value="ALPHA AMYLASE DOMAIN-CONTAINING PROTEIN"/>
    <property type="match status" value="1"/>
</dbReference>
<reference evidence="10 11" key="1">
    <citation type="submission" date="2017-01" db="EMBL/GenBank/DDBJ databases">
        <authorList>
            <person name="Erauso G."/>
        </authorList>
    </citation>
    <scope>NUCLEOTIDE SEQUENCE [LARGE SCALE GENOMIC DNA]</scope>
    <source>
        <strain evidence="10">MESINF1</strain>
    </source>
</reference>
<gene>
    <name evidence="7 10" type="primary">glgA</name>
    <name evidence="10" type="ORF">MESINF_0371</name>
</gene>
<dbReference type="UniPathway" id="UPA00164"/>
<evidence type="ECO:0000256" key="5">
    <source>
        <dbReference type="ARBA" id="ARBA00022679"/>
    </source>
</evidence>
<sequence length="469" mass="52406">MRVLFVSYEVYPLAKVGGLADVAGSLPKALKELGLDIDVLMPFHGSVQNIGIENTGRTVKTRFIKKEYEFELHRTKLPSSEVSVYLLKNDELMNVPDVYNVSDLGLQAMAFSDAASVFASEGSYDIVHLNDWHTGLMAVYLDQIGKPARTLISIHNLAYQGIYPESYLRISGIEKDRWEKISSGDNINCLKAGLIASDMINTVSPTYAKEIQTSEYGAGLDGVLRERKDDLIGILNGIDTTEYDPAKDRHLWVNFDSKNVEGKAVNKKYLQDFVGLPHTGNAVIGLISRLVDQKGLDLIAAIKEDLIELPIQLIVLGTGEKKYESMFERLQVECPDKIAAKITFNLDLAQKIYGGCDMFLMPSRYEPCGLGQLFAMRYGTVPVVRFTGGLADTVKEFDPSSFEGNGFGFYDYSPEELFKTLKRAIKAYEDPRTWSRIVLNAMEEDFSWKASARNYLAVYEKILEVKGDA</sequence>
<protein>
    <recommendedName>
        <fullName evidence="7">Glycogen synthase</fullName>
        <ecNumber evidence="7">2.4.1.21</ecNumber>
    </recommendedName>
    <alternativeName>
        <fullName evidence="7">Starch [bacterial glycogen] synthase</fullName>
    </alternativeName>
</protein>
<feature type="binding site" evidence="7">
    <location>
        <position position="15"/>
    </location>
    <ligand>
        <name>ADP-alpha-D-glucose</name>
        <dbReference type="ChEBI" id="CHEBI:57498"/>
    </ligand>
</feature>
<comment type="similarity">
    <text evidence="3 7">Belongs to the glycosyltransferase 1 family. Bacterial/plant glycogen synthase subfamily.</text>
</comment>
<dbReference type="Proteomes" id="UP000250796">
    <property type="component" value="Chromosome MESINF"/>
</dbReference>
<dbReference type="GO" id="GO:0005978">
    <property type="term" value="P:glycogen biosynthetic process"/>
    <property type="evidence" value="ECO:0007669"/>
    <property type="project" value="UniProtKB-UniRule"/>
</dbReference>
<evidence type="ECO:0000256" key="4">
    <source>
        <dbReference type="ARBA" id="ARBA00022676"/>
    </source>
</evidence>
<evidence type="ECO:0000259" key="9">
    <source>
        <dbReference type="Pfam" id="PF08323"/>
    </source>
</evidence>
<keyword evidence="11" id="KW-1185">Reference proteome</keyword>
<dbReference type="KEGG" id="minf:MESINF_0371"/>
<dbReference type="CDD" id="cd03791">
    <property type="entry name" value="GT5_Glycogen_synthase_DULL1-like"/>
    <property type="match status" value="1"/>
</dbReference>
<name>A0A7Z7PPW9_9BACT</name>
<dbReference type="InterPro" id="IPR001296">
    <property type="entry name" value="Glyco_trans_1"/>
</dbReference>
<dbReference type="PANTHER" id="PTHR45825">
    <property type="entry name" value="GRANULE-BOUND STARCH SYNTHASE 1, CHLOROPLASTIC/AMYLOPLASTIC"/>
    <property type="match status" value="1"/>
</dbReference>
<comment type="catalytic activity">
    <reaction evidence="1 7">
        <text>[(1-&gt;4)-alpha-D-glucosyl](n) + ADP-alpha-D-glucose = [(1-&gt;4)-alpha-D-glucosyl](n+1) + ADP + H(+)</text>
        <dbReference type="Rhea" id="RHEA:18189"/>
        <dbReference type="Rhea" id="RHEA-COMP:9584"/>
        <dbReference type="Rhea" id="RHEA-COMP:9587"/>
        <dbReference type="ChEBI" id="CHEBI:15378"/>
        <dbReference type="ChEBI" id="CHEBI:15444"/>
        <dbReference type="ChEBI" id="CHEBI:57498"/>
        <dbReference type="ChEBI" id="CHEBI:456216"/>
        <dbReference type="EC" id="2.4.1.21"/>
    </reaction>
</comment>
<feature type="domain" description="Starch synthase catalytic" evidence="9">
    <location>
        <begin position="2"/>
        <end position="226"/>
    </location>
</feature>
<dbReference type="Pfam" id="PF00534">
    <property type="entry name" value="Glycos_transf_1"/>
    <property type="match status" value="1"/>
</dbReference>
<dbReference type="InterPro" id="IPR013534">
    <property type="entry name" value="Starch_synth_cat_dom"/>
</dbReference>
<dbReference type="Pfam" id="PF08323">
    <property type="entry name" value="Glyco_transf_5"/>
    <property type="match status" value="1"/>
</dbReference>
<feature type="domain" description="Glycosyl transferase family 1" evidence="8">
    <location>
        <begin position="279"/>
        <end position="435"/>
    </location>
</feature>
<dbReference type="NCBIfam" id="TIGR02095">
    <property type="entry name" value="glgA"/>
    <property type="match status" value="1"/>
</dbReference>
<comment type="function">
    <text evidence="2 7">Synthesizes alpha-1,4-glucan chains using ADP-glucose.</text>
</comment>
<evidence type="ECO:0000313" key="10">
    <source>
        <dbReference type="EMBL" id="SSC11820.1"/>
    </source>
</evidence>
<comment type="pathway">
    <text evidence="7">Glycan biosynthesis; glycogen biosynthesis.</text>
</comment>
<dbReference type="EMBL" id="LS974202">
    <property type="protein sequence ID" value="SSC11820.1"/>
    <property type="molecule type" value="Genomic_DNA"/>
</dbReference>
<dbReference type="Gene3D" id="3.40.50.2000">
    <property type="entry name" value="Glycogen Phosphorylase B"/>
    <property type="match status" value="2"/>
</dbReference>
<dbReference type="RefSeq" id="WP_169698258.1">
    <property type="nucleotide sequence ID" value="NZ_LS974202.1"/>
</dbReference>
<keyword evidence="4 7" id="KW-0328">Glycosyltransferase</keyword>
<organism evidence="10 11">
    <name type="scientific">Mesotoga infera</name>
    <dbReference type="NCBI Taxonomy" id="1236046"/>
    <lineage>
        <taxon>Bacteria</taxon>
        <taxon>Thermotogati</taxon>
        <taxon>Thermotogota</taxon>
        <taxon>Thermotogae</taxon>
        <taxon>Kosmotogales</taxon>
        <taxon>Kosmotogaceae</taxon>
        <taxon>Mesotoga</taxon>
    </lineage>
</organism>
<evidence type="ECO:0000256" key="2">
    <source>
        <dbReference type="ARBA" id="ARBA00002764"/>
    </source>
</evidence>
<dbReference type="SUPFAM" id="SSF53756">
    <property type="entry name" value="UDP-Glycosyltransferase/glycogen phosphorylase"/>
    <property type="match status" value="1"/>
</dbReference>
<keyword evidence="5 7" id="KW-0808">Transferase</keyword>
<dbReference type="GO" id="GO:0009011">
    <property type="term" value="F:alpha-1,4-glucan glucosyltransferase (ADP-glucose donor) activity"/>
    <property type="evidence" value="ECO:0007669"/>
    <property type="project" value="UniProtKB-UniRule"/>
</dbReference>
<evidence type="ECO:0000256" key="6">
    <source>
        <dbReference type="ARBA" id="ARBA00023056"/>
    </source>
</evidence>
<evidence type="ECO:0000259" key="8">
    <source>
        <dbReference type="Pfam" id="PF00534"/>
    </source>
</evidence>
<dbReference type="GO" id="GO:0004373">
    <property type="term" value="F:alpha-1,4-glucan glucosyltransferase (UDP-glucose donor) activity"/>
    <property type="evidence" value="ECO:0007669"/>
    <property type="project" value="InterPro"/>
</dbReference>
<evidence type="ECO:0000256" key="1">
    <source>
        <dbReference type="ARBA" id="ARBA00001478"/>
    </source>
</evidence>
<dbReference type="InterPro" id="IPR011835">
    <property type="entry name" value="GS/SS"/>
</dbReference>
<proteinExistence type="inferred from homology"/>
<evidence type="ECO:0000256" key="3">
    <source>
        <dbReference type="ARBA" id="ARBA00010281"/>
    </source>
</evidence>
<dbReference type="EC" id="2.4.1.21" evidence="7"/>
<accession>A0A7Z7PPW9</accession>
<keyword evidence="6 7" id="KW-0320">Glycogen biosynthesis</keyword>